<name>A0ABS4YZB7_9MICC</name>
<dbReference type="PANTHER" id="PTHR11085">
    <property type="entry name" value="NAD-DEPENDENT PROTEIN DEACYLASE SIRTUIN-5, MITOCHONDRIAL-RELATED"/>
    <property type="match status" value="1"/>
</dbReference>
<proteinExistence type="predicted"/>
<dbReference type="InterPro" id="IPR029035">
    <property type="entry name" value="DHS-like_NAD/FAD-binding_dom"/>
</dbReference>
<feature type="binding site" evidence="4">
    <location>
        <position position="225"/>
    </location>
    <ligand>
        <name>Zn(2+)</name>
        <dbReference type="ChEBI" id="CHEBI:29105"/>
    </ligand>
</feature>
<feature type="binding site" evidence="4">
    <location>
        <position position="168"/>
    </location>
    <ligand>
        <name>Zn(2+)</name>
        <dbReference type="ChEBI" id="CHEBI:29105"/>
    </ligand>
</feature>
<evidence type="ECO:0000256" key="1">
    <source>
        <dbReference type="ARBA" id="ARBA00012928"/>
    </source>
</evidence>
<feature type="binding site" evidence="4">
    <location>
        <position position="222"/>
    </location>
    <ligand>
        <name>Zn(2+)</name>
        <dbReference type="ChEBI" id="CHEBI:29105"/>
    </ligand>
</feature>
<evidence type="ECO:0000256" key="4">
    <source>
        <dbReference type="PROSITE-ProRule" id="PRU00236"/>
    </source>
</evidence>
<feature type="domain" description="Deacetylase sirtuin-type" evidence="6">
    <location>
        <begin position="35"/>
        <end position="320"/>
    </location>
</feature>
<dbReference type="Pfam" id="PF02146">
    <property type="entry name" value="SIR2"/>
    <property type="match status" value="1"/>
</dbReference>
<reference evidence="7 8" key="1">
    <citation type="submission" date="2021-03" db="EMBL/GenBank/DDBJ databases">
        <title>Sequencing the genomes of 1000 actinobacteria strains.</title>
        <authorList>
            <person name="Klenk H.-P."/>
        </authorList>
    </citation>
    <scope>NUCLEOTIDE SEQUENCE [LARGE SCALE GENOMIC DNA]</scope>
    <source>
        <strain evidence="7 8">DSM 16005</strain>
    </source>
</reference>
<dbReference type="InterPro" id="IPR050134">
    <property type="entry name" value="NAD-dep_sirtuin_deacylases"/>
</dbReference>
<dbReference type="PROSITE" id="PS50305">
    <property type="entry name" value="SIRTUIN"/>
    <property type="match status" value="1"/>
</dbReference>
<evidence type="ECO:0000256" key="3">
    <source>
        <dbReference type="ARBA" id="ARBA00023027"/>
    </source>
</evidence>
<dbReference type="Gene3D" id="3.40.50.1220">
    <property type="entry name" value="TPP-binding domain"/>
    <property type="match status" value="1"/>
</dbReference>
<dbReference type="NCBIfam" id="NF003738">
    <property type="entry name" value="PRK05333.1"/>
    <property type="match status" value="1"/>
</dbReference>
<dbReference type="InterPro" id="IPR026591">
    <property type="entry name" value="Sirtuin_cat_small_dom_sf"/>
</dbReference>
<dbReference type="PANTHER" id="PTHR11085:SF10">
    <property type="entry name" value="NAD-DEPENDENT PROTEIN DEACYLASE SIRTUIN-5, MITOCHONDRIAL-RELATED"/>
    <property type="match status" value="1"/>
</dbReference>
<evidence type="ECO:0000256" key="2">
    <source>
        <dbReference type="ARBA" id="ARBA00022679"/>
    </source>
</evidence>
<dbReference type="EC" id="2.3.1.286" evidence="1"/>
<evidence type="ECO:0000313" key="8">
    <source>
        <dbReference type="Proteomes" id="UP000711614"/>
    </source>
</evidence>
<protein>
    <recommendedName>
        <fullName evidence="1">protein acetyllysine N-acetyltransferase</fullName>
        <ecNumber evidence="1">2.3.1.286</ecNumber>
    </recommendedName>
</protein>
<dbReference type="SUPFAM" id="SSF52467">
    <property type="entry name" value="DHS-like NAD/FAD-binding domain"/>
    <property type="match status" value="1"/>
</dbReference>
<comment type="caution">
    <text evidence="7">The sequence shown here is derived from an EMBL/GenBank/DDBJ whole genome shotgun (WGS) entry which is preliminary data.</text>
</comment>
<accession>A0ABS4YZB7</accession>
<keyword evidence="4" id="KW-0479">Metal-binding</keyword>
<dbReference type="InterPro" id="IPR003000">
    <property type="entry name" value="Sirtuin"/>
</dbReference>
<feature type="region of interest" description="Disordered" evidence="5">
    <location>
        <begin position="1"/>
        <end position="27"/>
    </location>
</feature>
<feature type="binding site" evidence="4">
    <location>
        <position position="165"/>
    </location>
    <ligand>
        <name>Zn(2+)</name>
        <dbReference type="ChEBI" id="CHEBI:29105"/>
    </ligand>
</feature>
<sequence length="331" mass="34695">MNGGAALNGDKVRPGIGQTGFRQAAPSAAAGEGTPAVLAPADAAVLDTVAGMLRGLPVALLTGAGLSTDSGIPDYRGPSAAPRQPLTYQEFMGDPDLRRRYWARNHLGWAHMQRAEPNSGHYAAADLERAGVLTGIITQNVDRLHQAAGAQNVVDLHGRFDQIVCTDCGNSYSREFLAVVLTELNPGFLEAVEAAGGVSAAPDADAELESELLIASFNVARCPLCGGLLKPDFVFFGENVPRDRVERSFHMLDRAGALVVAGSSLTVMSGLRFVKKAAKDGKPVIIINRGETRGDPQATVKLEAGVGESLVRLVELLAPEAPQPRTGAGTL</sequence>
<dbReference type="RefSeq" id="WP_342591255.1">
    <property type="nucleotide sequence ID" value="NZ_JAGIOI010000001.1"/>
</dbReference>
<evidence type="ECO:0000259" key="6">
    <source>
        <dbReference type="PROSITE" id="PS50305"/>
    </source>
</evidence>
<gene>
    <name evidence="7" type="ORF">JOF48_002942</name>
</gene>
<evidence type="ECO:0000313" key="7">
    <source>
        <dbReference type="EMBL" id="MBP2414143.1"/>
    </source>
</evidence>
<dbReference type="EMBL" id="JAGIOI010000001">
    <property type="protein sequence ID" value="MBP2414143.1"/>
    <property type="molecule type" value="Genomic_DNA"/>
</dbReference>
<keyword evidence="2" id="KW-0808">Transferase</keyword>
<evidence type="ECO:0000256" key="5">
    <source>
        <dbReference type="SAM" id="MobiDB-lite"/>
    </source>
</evidence>
<keyword evidence="8" id="KW-1185">Reference proteome</keyword>
<dbReference type="Proteomes" id="UP000711614">
    <property type="component" value="Unassembled WGS sequence"/>
</dbReference>
<feature type="active site" description="Proton acceptor" evidence="4">
    <location>
        <position position="157"/>
    </location>
</feature>
<dbReference type="InterPro" id="IPR026590">
    <property type="entry name" value="Ssirtuin_cat_dom"/>
</dbReference>
<organism evidence="7 8">
    <name type="scientific">Arthrobacter stackebrandtii</name>
    <dbReference type="NCBI Taxonomy" id="272161"/>
    <lineage>
        <taxon>Bacteria</taxon>
        <taxon>Bacillati</taxon>
        <taxon>Actinomycetota</taxon>
        <taxon>Actinomycetes</taxon>
        <taxon>Micrococcales</taxon>
        <taxon>Micrococcaceae</taxon>
        <taxon>Arthrobacter</taxon>
    </lineage>
</organism>
<dbReference type="Gene3D" id="3.30.1600.10">
    <property type="entry name" value="SIR2/SIRT2 'Small Domain"/>
    <property type="match status" value="1"/>
</dbReference>
<keyword evidence="3" id="KW-0520">NAD</keyword>
<keyword evidence="4" id="KW-0862">Zinc</keyword>